<feature type="transmembrane region" description="Helical" evidence="1">
    <location>
        <begin position="116"/>
        <end position="135"/>
    </location>
</feature>
<dbReference type="InterPro" id="IPR004711">
    <property type="entry name" value="Benzoate_Transporter"/>
</dbReference>
<keyword evidence="1" id="KW-1133">Transmembrane helix</keyword>
<evidence type="ECO:0000256" key="1">
    <source>
        <dbReference type="SAM" id="Phobius"/>
    </source>
</evidence>
<feature type="transmembrane region" description="Helical" evidence="1">
    <location>
        <begin position="285"/>
        <end position="305"/>
    </location>
</feature>
<keyword evidence="3" id="KW-1185">Reference proteome</keyword>
<dbReference type="Proteomes" id="UP001148313">
    <property type="component" value="Unassembled WGS sequence"/>
</dbReference>
<evidence type="ECO:0000313" key="3">
    <source>
        <dbReference type="Proteomes" id="UP001148313"/>
    </source>
</evidence>
<organism evidence="2 3">
    <name type="scientific">Hoeflea poritis</name>
    <dbReference type="NCBI Taxonomy" id="2993659"/>
    <lineage>
        <taxon>Bacteria</taxon>
        <taxon>Pseudomonadati</taxon>
        <taxon>Pseudomonadota</taxon>
        <taxon>Alphaproteobacteria</taxon>
        <taxon>Hyphomicrobiales</taxon>
        <taxon>Rhizobiaceae</taxon>
        <taxon>Hoeflea</taxon>
    </lineage>
</organism>
<keyword evidence="1" id="KW-0472">Membrane</keyword>
<comment type="caution">
    <text evidence="2">The sequence shown here is derived from an EMBL/GenBank/DDBJ whole genome shotgun (WGS) entry which is preliminary data.</text>
</comment>
<feature type="transmembrane region" description="Helical" evidence="1">
    <location>
        <begin position="165"/>
        <end position="184"/>
    </location>
</feature>
<dbReference type="RefSeq" id="WP_271090578.1">
    <property type="nucleotide sequence ID" value="NZ_JAPJZH010000009.1"/>
</dbReference>
<evidence type="ECO:0000313" key="2">
    <source>
        <dbReference type="EMBL" id="MDA4846787.1"/>
    </source>
</evidence>
<keyword evidence="1" id="KW-0812">Transmembrane</keyword>
<reference evidence="2" key="1">
    <citation type="submission" date="2022-11" db="EMBL/GenBank/DDBJ databases">
        <title>Hoeflea poritis sp. nov., isolated from scleractinian coral Porites lutea.</title>
        <authorList>
            <person name="Zhang G."/>
            <person name="Wei Q."/>
            <person name="Cai L."/>
        </authorList>
    </citation>
    <scope>NUCLEOTIDE SEQUENCE</scope>
    <source>
        <strain evidence="2">E7-10</strain>
    </source>
</reference>
<feature type="transmembrane region" description="Helical" evidence="1">
    <location>
        <begin position="38"/>
        <end position="58"/>
    </location>
</feature>
<dbReference type="PANTHER" id="PTHR30199">
    <property type="entry name" value="MFS FAMILY TRANSPORTER, PREDICTED SUBSTRATE BENZOATE"/>
    <property type="match status" value="1"/>
</dbReference>
<feature type="transmembrane region" description="Helical" evidence="1">
    <location>
        <begin position="312"/>
        <end position="334"/>
    </location>
</feature>
<dbReference type="EMBL" id="JAPJZH010000009">
    <property type="protein sequence ID" value="MDA4846787.1"/>
    <property type="molecule type" value="Genomic_DNA"/>
</dbReference>
<gene>
    <name evidence="2" type="ORF">OOZ53_15605</name>
</gene>
<accession>A0ABT4VRS3</accession>
<sequence length="383" mass="39159">MRASVVISALVAVLVGFGSSVAIVLAAAEAVGANAAQTSSWIASICLATAATTAILSVRYRMPIVAAWSTPGAALIAQSSGETIETAVGAFFFAAVLTLLTAIFKPIAAMIERIPGSVASAMLAGVLFSFVLGVFDHLKSAPELVLPLLFLFVAVRLFSPIWAVLAVLICGIALTYVLGLAGSVDGLQISRLEWITPKFDLEPMIGLGLPLYLVTMASQNLPGFAVLKASGYSPPSRPVLSVTGLASLASAGFGAHATNLAAITASICTGPDAHPDKDKRWLTGPFYAGGYVVIAAFGASLVALFASFPKALIATVASIALIGALASALGNSVAEGKDRFVAIATFAVTASGLSAFGIGSAFWGLAAGLFIYGLDRLYERLKT</sequence>
<name>A0ABT4VRS3_9HYPH</name>
<proteinExistence type="predicted"/>
<dbReference type="Pfam" id="PF03594">
    <property type="entry name" value="BenE"/>
    <property type="match status" value="1"/>
</dbReference>
<feature type="transmembrane region" description="Helical" evidence="1">
    <location>
        <begin position="340"/>
        <end position="372"/>
    </location>
</feature>
<dbReference type="NCBIfam" id="TIGR00843">
    <property type="entry name" value="benE"/>
    <property type="match status" value="1"/>
</dbReference>
<protein>
    <submittedName>
        <fullName evidence="2">Benzoate/H(+) symporter BenE family transporter</fullName>
    </submittedName>
</protein>
<dbReference type="PANTHER" id="PTHR30199:SF0">
    <property type="entry name" value="INNER MEMBRANE PROTEIN YDCO"/>
    <property type="match status" value="1"/>
</dbReference>
<feature type="transmembrane region" description="Helical" evidence="1">
    <location>
        <begin position="87"/>
        <end position="104"/>
    </location>
</feature>